<reference evidence="2 3" key="1">
    <citation type="submission" date="2019-02" db="EMBL/GenBank/DDBJ databases">
        <title>Draft Genome Sequence of Streptomyces sp. AM-2504, identified by 16S rRNA comparative analysis as a Streptomyces Kasugaensis strain.</title>
        <authorList>
            <person name="Napolioni V."/>
            <person name="Giuliodori A.M."/>
            <person name="Spurio R."/>
            <person name="Fabbretti A."/>
        </authorList>
    </citation>
    <scope>NUCLEOTIDE SEQUENCE [LARGE SCALE GENOMIC DNA]</scope>
    <source>
        <strain evidence="2 3">AM-2504</strain>
    </source>
</reference>
<organism evidence="2 3">
    <name type="scientific">Streptomyces kasugaensis</name>
    <dbReference type="NCBI Taxonomy" id="1946"/>
    <lineage>
        <taxon>Bacteria</taxon>
        <taxon>Bacillati</taxon>
        <taxon>Actinomycetota</taxon>
        <taxon>Actinomycetes</taxon>
        <taxon>Kitasatosporales</taxon>
        <taxon>Streptomycetaceae</taxon>
        <taxon>Streptomyces</taxon>
    </lineage>
</organism>
<comment type="caution">
    <text evidence="2">The sequence shown here is derived from an EMBL/GenBank/DDBJ whole genome shotgun (WGS) entry which is preliminary data.</text>
</comment>
<protein>
    <recommendedName>
        <fullName evidence="4">Tetratricopeptide repeat protein</fullName>
    </recommendedName>
</protein>
<evidence type="ECO:0000313" key="3">
    <source>
        <dbReference type="Proteomes" id="UP000292452"/>
    </source>
</evidence>
<dbReference type="SUPFAM" id="SSF48452">
    <property type="entry name" value="TPR-like"/>
    <property type="match status" value="1"/>
</dbReference>
<gene>
    <name evidence="2" type="ORF">EYS09_21240</name>
</gene>
<keyword evidence="3" id="KW-1185">Reference proteome</keyword>
<dbReference type="AlphaFoldDB" id="A0A4Q9HRU5"/>
<evidence type="ECO:0000313" key="2">
    <source>
        <dbReference type="EMBL" id="TBO57718.1"/>
    </source>
</evidence>
<evidence type="ECO:0000256" key="1">
    <source>
        <dbReference type="SAM" id="MobiDB-lite"/>
    </source>
</evidence>
<proteinExistence type="predicted"/>
<dbReference type="InterPro" id="IPR011990">
    <property type="entry name" value="TPR-like_helical_dom_sf"/>
</dbReference>
<sequence length="282" mass="30907">MTTTEEYGQRCSELFAAGGYAAARRTAQEGIGQDGAAADLYCWLALAHVREDDDDHDDEAERAFRAGLEIAPDHLGLLAGYAELCLRADAFDQPGRAARGKVLLRRIEEVTPGSSEAERAAAVQRWTQRPYPYREDFRTKLADARAQRDAADAQRADASYTLERAGAEDAPRQAGARAQDRPDDHRAAVLAATLAALSGPRNAPLRLLVRYRAQAWTLAALLSICTNTLLRATGVVESFSLWGLLWLLPVLILDRRLAAARRQAERQVVAQLEARPLAADPH</sequence>
<evidence type="ECO:0008006" key="4">
    <source>
        <dbReference type="Google" id="ProtNLM"/>
    </source>
</evidence>
<name>A0A4Q9HRU5_STRKA</name>
<dbReference type="Proteomes" id="UP000292452">
    <property type="component" value="Unassembled WGS sequence"/>
</dbReference>
<dbReference type="EMBL" id="SIXH01000199">
    <property type="protein sequence ID" value="TBO57718.1"/>
    <property type="molecule type" value="Genomic_DNA"/>
</dbReference>
<feature type="region of interest" description="Disordered" evidence="1">
    <location>
        <begin position="163"/>
        <end position="182"/>
    </location>
</feature>
<accession>A0A4Q9HRU5</accession>
<dbReference type="RefSeq" id="WP_131124414.1">
    <property type="nucleotide sequence ID" value="NZ_SIXH01000199.1"/>
</dbReference>
<dbReference type="Gene3D" id="1.25.40.10">
    <property type="entry name" value="Tetratricopeptide repeat domain"/>
    <property type="match status" value="1"/>
</dbReference>